<keyword evidence="2" id="KW-0812">Transmembrane</keyword>
<keyword evidence="2" id="KW-0472">Membrane</keyword>
<evidence type="ECO:0000256" key="1">
    <source>
        <dbReference type="SAM" id="MobiDB-lite"/>
    </source>
</evidence>
<dbReference type="EMBL" id="JAIMJA010000036">
    <property type="protein sequence ID" value="MCE2597238.1"/>
    <property type="molecule type" value="Genomic_DNA"/>
</dbReference>
<evidence type="ECO:0000313" key="4">
    <source>
        <dbReference type="Proteomes" id="UP001201273"/>
    </source>
</evidence>
<organism evidence="3 4">
    <name type="scientific">Motilimonas cestriensis</name>
    <dbReference type="NCBI Taxonomy" id="2742685"/>
    <lineage>
        <taxon>Bacteria</taxon>
        <taxon>Pseudomonadati</taxon>
        <taxon>Pseudomonadota</taxon>
        <taxon>Gammaproteobacteria</taxon>
        <taxon>Alteromonadales</taxon>
        <taxon>Alteromonadales genera incertae sedis</taxon>
        <taxon>Motilimonas</taxon>
    </lineage>
</organism>
<sequence>MAAFAAFSSYSHASQFENSPFHIPAKVKNDYCNPTFGCLGDGSYSDKIINYCESRYPGNSNYRFTMNLASETSTSKRFSLTCVYDYYTYNGTQLNTSYKSYGFVTFNLIDEGAFCENPEFPFITEDQKYCEIKICSDGFYGDPSLIAGVCDRPSPTPPPECGLTGLVMTTPPEWPSCNKPDDFPTPEPDTDKDCGLYTGVGWNTTYCIVNENDACVNGICRPGCGTIDGNFVCFGDDLDADGDGKMDDTNQLDGITDPNDMDKPSTANGCRAINGKSFCPQDPKDFIKPDGSFPSGCGFINDDFFCQPDGIANNPHKGLDAEYDNNPIFGEGDGLMNSLLTRLDSNQQIGFQNLGSKLVEQTQGLLQGMKSIEKTINDKPVAGVGTPSNPDDGSEPTPSQEPKPDYTLPTTGSADWFDNVLGTAQITDIQNKTAEKRTEIDTIITDFKSYLSLDVGTLSATYDQHSVQIKGVTMDLGAKAMNQFADLGVQHVIWLVVVLSGVSIVLVRSN</sequence>
<accession>A0ABS8WF98</accession>
<comment type="caution">
    <text evidence="3">The sequence shown here is derived from an EMBL/GenBank/DDBJ whole genome shotgun (WGS) entry which is preliminary data.</text>
</comment>
<keyword evidence="4" id="KW-1185">Reference proteome</keyword>
<evidence type="ECO:0000313" key="3">
    <source>
        <dbReference type="EMBL" id="MCE2597238.1"/>
    </source>
</evidence>
<feature type="compositionally biased region" description="Polar residues" evidence="1">
    <location>
        <begin position="386"/>
        <end position="400"/>
    </location>
</feature>
<evidence type="ECO:0000256" key="2">
    <source>
        <dbReference type="SAM" id="Phobius"/>
    </source>
</evidence>
<proteinExistence type="predicted"/>
<gene>
    <name evidence="3" type="ORF">K6Y31_20910</name>
</gene>
<keyword evidence="2" id="KW-1133">Transmembrane helix</keyword>
<dbReference type="RefSeq" id="WP_233054992.1">
    <property type="nucleotide sequence ID" value="NZ_JAIMJA010000036.1"/>
</dbReference>
<feature type="region of interest" description="Disordered" evidence="1">
    <location>
        <begin position="376"/>
        <end position="410"/>
    </location>
</feature>
<dbReference type="Proteomes" id="UP001201273">
    <property type="component" value="Unassembled WGS sequence"/>
</dbReference>
<name>A0ABS8WF98_9GAMM</name>
<feature type="transmembrane region" description="Helical" evidence="2">
    <location>
        <begin position="488"/>
        <end position="507"/>
    </location>
</feature>
<protein>
    <submittedName>
        <fullName evidence="3">Uncharacterized protein</fullName>
    </submittedName>
</protein>
<reference evidence="3 4" key="1">
    <citation type="journal article" date="2022" name="Environ. Microbiol. Rep.">
        <title>Eco-phylogenetic analyses reveal divergent evolution of vitamin B12 metabolism in the marine bacterial family 'Psychromonadaceae'.</title>
        <authorList>
            <person name="Jin X."/>
            <person name="Yang Y."/>
            <person name="Cao H."/>
            <person name="Gao B."/>
            <person name="Zhao Z."/>
        </authorList>
    </citation>
    <scope>NUCLEOTIDE SEQUENCE [LARGE SCALE GENOMIC DNA]</scope>
    <source>
        <strain evidence="3 4">MKS20</strain>
    </source>
</reference>